<feature type="compositionally biased region" description="Low complexity" evidence="1">
    <location>
        <begin position="1"/>
        <end position="10"/>
    </location>
</feature>
<evidence type="ECO:0000313" key="2">
    <source>
        <dbReference type="EMBL" id="MXO84065.1"/>
    </source>
</evidence>
<dbReference type="AlphaFoldDB" id="A0A844Z827"/>
<dbReference type="RefSeq" id="WP_160614346.1">
    <property type="nucleotide sequence ID" value="NZ_JAUFQM010000001.1"/>
</dbReference>
<dbReference type="Proteomes" id="UP000460290">
    <property type="component" value="Unassembled WGS sequence"/>
</dbReference>
<protein>
    <submittedName>
        <fullName evidence="2">Uncharacterized protein</fullName>
    </submittedName>
</protein>
<accession>A0A844Z827</accession>
<dbReference type="EMBL" id="WTYZ01000001">
    <property type="protein sequence ID" value="MXO84065.1"/>
    <property type="molecule type" value="Genomic_DNA"/>
</dbReference>
<gene>
    <name evidence="2" type="ORF">GRI35_11875</name>
</gene>
<feature type="region of interest" description="Disordered" evidence="1">
    <location>
        <begin position="1"/>
        <end position="20"/>
    </location>
</feature>
<evidence type="ECO:0000313" key="3">
    <source>
        <dbReference type="Proteomes" id="UP000460290"/>
    </source>
</evidence>
<organism evidence="2 3">
    <name type="scientific">Pontixanthobacter aestiaquae</name>
    <dbReference type="NCBI Taxonomy" id="1509367"/>
    <lineage>
        <taxon>Bacteria</taxon>
        <taxon>Pseudomonadati</taxon>
        <taxon>Pseudomonadota</taxon>
        <taxon>Alphaproteobacteria</taxon>
        <taxon>Sphingomonadales</taxon>
        <taxon>Erythrobacteraceae</taxon>
        <taxon>Pontixanthobacter</taxon>
    </lineage>
</organism>
<keyword evidence="3" id="KW-1185">Reference proteome</keyword>
<name>A0A844Z827_9SPHN</name>
<dbReference type="OrthoDB" id="7473760at2"/>
<comment type="caution">
    <text evidence="2">The sequence shown here is derived from an EMBL/GenBank/DDBJ whole genome shotgun (WGS) entry which is preliminary data.</text>
</comment>
<evidence type="ECO:0000256" key="1">
    <source>
        <dbReference type="SAM" id="MobiDB-lite"/>
    </source>
</evidence>
<proteinExistence type="predicted"/>
<reference evidence="2 3" key="1">
    <citation type="submission" date="2019-12" db="EMBL/GenBank/DDBJ databases">
        <title>Genomic-based taxomic classification of the family Erythrobacteraceae.</title>
        <authorList>
            <person name="Xu L."/>
        </authorList>
    </citation>
    <scope>NUCLEOTIDE SEQUENCE [LARGE SCALE GENOMIC DNA]</scope>
    <source>
        <strain evidence="2 3">KCTC 42006</strain>
    </source>
</reference>
<sequence>MSAEPSTPIRPARRSRRTSGERLRLALAELCGGFGEITQHDEKAWASITFSGARHTLRLNFEGADAVKAGENFVAILPEHEFAIPGQLVADATITSVEHALLPEPRMLVECELLLLVDA</sequence>